<comment type="caution">
    <text evidence="1">The sequence shown here is derived from an EMBL/GenBank/DDBJ whole genome shotgun (WGS) entry which is preliminary data.</text>
</comment>
<protein>
    <recommendedName>
        <fullName evidence="3">YqaJ viral recombinase domain-containing protein</fullName>
    </recommendedName>
</protein>
<evidence type="ECO:0008006" key="3">
    <source>
        <dbReference type="Google" id="ProtNLM"/>
    </source>
</evidence>
<dbReference type="InterPro" id="IPR051703">
    <property type="entry name" value="NF-kappa-B_Signaling_Reg"/>
</dbReference>
<dbReference type="EMBL" id="JARQWQ010000209">
    <property type="protein sequence ID" value="KAK2547160.1"/>
    <property type="molecule type" value="Genomic_DNA"/>
</dbReference>
<reference evidence="1" key="2">
    <citation type="journal article" date="2023" name="Science">
        <title>Genomic signatures of disease resistance in endangered staghorn corals.</title>
        <authorList>
            <person name="Vollmer S.V."/>
            <person name="Selwyn J.D."/>
            <person name="Despard B.A."/>
            <person name="Roesel C.L."/>
        </authorList>
    </citation>
    <scope>NUCLEOTIDE SEQUENCE</scope>
    <source>
        <strain evidence="1">K2</strain>
    </source>
</reference>
<proteinExistence type="predicted"/>
<dbReference type="GO" id="GO:0006281">
    <property type="term" value="P:DNA repair"/>
    <property type="evidence" value="ECO:0007669"/>
    <property type="project" value="UniProtKB-ARBA"/>
</dbReference>
<evidence type="ECO:0000313" key="2">
    <source>
        <dbReference type="Proteomes" id="UP001249851"/>
    </source>
</evidence>
<sequence>MSSGSFLEERDIPGASLCGRKPSELKNVELKFWLRCRGDPGKGFKTKAELVKRVEEYIKTGKDKHIVDPDPNGLYTKRKQQRIGIGAASSVTDGDPHNKERLTVDYPTDGWSTSLEKMPMFTRAEMNEHIARSGKNISDIQNHSVPTSLKKAKTSLEDEYLREINAASARKQPHYVPANEASLKSELAIIDPNMGFAHLHKCINSSQTTQTKYGETPVGSLLSYQVSFTESNFSAEADLTVVPRNDVLYDNITSYPRFPLSNENPMVTPQELSTEEAALLLHLSVDEDKVNTIEASTREQSESEIWKKERTYRFTSSIAKRQRNHAAFAHSIMHPKPFTSKYVAHEYEKFMFSRKTPVAVLKSGFVVSQAFPVLGASPDAKVIDFGCSICFGLAEVKCPHTKFHVTPLEPCSDPNFFMEKLSEGKCRLKRDHAYYAQVQGQIGVTGAKWCDFITYTSKGIYIERIAFNPAYWENLKTELLRYYFEHFLKFASADFNRSA</sequence>
<name>A0AAD9URJ6_ACRCE</name>
<dbReference type="Gene3D" id="3.90.320.10">
    <property type="match status" value="1"/>
</dbReference>
<gene>
    <name evidence="1" type="ORF">P5673_033064</name>
</gene>
<dbReference type="InterPro" id="IPR011335">
    <property type="entry name" value="Restrct_endonuc-II-like"/>
</dbReference>
<dbReference type="PANTHER" id="PTHR46609:SF8">
    <property type="entry name" value="YQAJ VIRAL RECOMBINASE DOMAIN-CONTAINING PROTEIN"/>
    <property type="match status" value="1"/>
</dbReference>
<dbReference type="Proteomes" id="UP001249851">
    <property type="component" value="Unassembled WGS sequence"/>
</dbReference>
<dbReference type="CDD" id="cd22343">
    <property type="entry name" value="PDDEXK_lambda_exonuclease-like"/>
    <property type="match status" value="1"/>
</dbReference>
<dbReference type="AlphaFoldDB" id="A0AAD9URJ6"/>
<organism evidence="1 2">
    <name type="scientific">Acropora cervicornis</name>
    <name type="common">Staghorn coral</name>
    <dbReference type="NCBI Taxonomy" id="6130"/>
    <lineage>
        <taxon>Eukaryota</taxon>
        <taxon>Metazoa</taxon>
        <taxon>Cnidaria</taxon>
        <taxon>Anthozoa</taxon>
        <taxon>Hexacorallia</taxon>
        <taxon>Scleractinia</taxon>
        <taxon>Astrocoeniina</taxon>
        <taxon>Acroporidae</taxon>
        <taxon>Acropora</taxon>
    </lineage>
</organism>
<accession>A0AAD9URJ6</accession>
<keyword evidence="2" id="KW-1185">Reference proteome</keyword>
<dbReference type="PANTHER" id="PTHR46609">
    <property type="entry name" value="EXONUCLEASE, PHAGE-TYPE/RECB, C-TERMINAL DOMAIN-CONTAINING PROTEIN"/>
    <property type="match status" value="1"/>
</dbReference>
<dbReference type="SUPFAM" id="SSF52980">
    <property type="entry name" value="Restriction endonuclease-like"/>
    <property type="match status" value="1"/>
</dbReference>
<reference evidence="1" key="1">
    <citation type="journal article" date="2023" name="G3 (Bethesda)">
        <title>Whole genome assembly and annotation of the endangered Caribbean coral Acropora cervicornis.</title>
        <authorList>
            <person name="Selwyn J.D."/>
            <person name="Vollmer S.V."/>
        </authorList>
    </citation>
    <scope>NUCLEOTIDE SEQUENCE</scope>
    <source>
        <strain evidence="1">K2</strain>
    </source>
</reference>
<evidence type="ECO:0000313" key="1">
    <source>
        <dbReference type="EMBL" id="KAK2547160.1"/>
    </source>
</evidence>
<dbReference type="InterPro" id="IPR011604">
    <property type="entry name" value="PDDEXK-like_dom_sf"/>
</dbReference>